<dbReference type="GO" id="GO:0051131">
    <property type="term" value="P:chaperone-mediated protein complex assembly"/>
    <property type="evidence" value="ECO:0007669"/>
    <property type="project" value="InterPro"/>
</dbReference>
<evidence type="ECO:0000313" key="3">
    <source>
        <dbReference type="EMBL" id="CUB06310.1"/>
    </source>
</evidence>
<evidence type="ECO:0000313" key="4">
    <source>
        <dbReference type="Proteomes" id="UP000182108"/>
    </source>
</evidence>
<proteinExistence type="predicted"/>
<organism evidence="3 4">
    <name type="scientific">Tepidiphilus thermophilus</name>
    <dbReference type="NCBI Taxonomy" id="876478"/>
    <lineage>
        <taxon>Bacteria</taxon>
        <taxon>Pseudomonadati</taxon>
        <taxon>Pseudomonadota</taxon>
        <taxon>Hydrogenophilia</taxon>
        <taxon>Hydrogenophilales</taxon>
        <taxon>Hydrogenophilaceae</taxon>
        <taxon>Tepidiphilus</taxon>
    </lineage>
</organism>
<dbReference type="PANTHER" id="PTHR43680:SF2">
    <property type="entry name" value="NITRATE REDUCTASE MOLYBDENUM COFACTOR ASSEMBLY CHAPERONE NARJ"/>
    <property type="match status" value="1"/>
</dbReference>
<dbReference type="OrthoDB" id="5296272at2"/>
<gene>
    <name evidence="3" type="ORF">Ga0061068_10386</name>
</gene>
<dbReference type="AlphaFoldDB" id="A0A0K6IT79"/>
<dbReference type="GO" id="GO:0042128">
    <property type="term" value="P:nitrate assimilation"/>
    <property type="evidence" value="ECO:0007669"/>
    <property type="project" value="UniProtKB-KW"/>
</dbReference>
<evidence type="ECO:0000256" key="1">
    <source>
        <dbReference type="ARBA" id="ARBA00023063"/>
    </source>
</evidence>
<dbReference type="Gene3D" id="1.10.3480.10">
    <property type="entry name" value="TorD-like"/>
    <property type="match status" value="1"/>
</dbReference>
<dbReference type="EMBL" id="CYHH01000003">
    <property type="protein sequence ID" value="CUB06310.1"/>
    <property type="molecule type" value="Genomic_DNA"/>
</dbReference>
<dbReference type="Proteomes" id="UP000182108">
    <property type="component" value="Unassembled WGS sequence"/>
</dbReference>
<dbReference type="SUPFAM" id="SSF89155">
    <property type="entry name" value="TorD-like"/>
    <property type="match status" value="1"/>
</dbReference>
<feature type="region of interest" description="Disordered" evidence="2">
    <location>
        <begin position="201"/>
        <end position="222"/>
    </location>
</feature>
<dbReference type="PANTHER" id="PTHR43680">
    <property type="entry name" value="NITRATE REDUCTASE MOLYBDENUM COFACTOR ASSEMBLY CHAPERONE"/>
    <property type="match status" value="1"/>
</dbReference>
<keyword evidence="1" id="KW-0534">Nitrate assimilation</keyword>
<reference evidence="4" key="1">
    <citation type="submission" date="2015-08" db="EMBL/GenBank/DDBJ databases">
        <authorList>
            <person name="Babu N.S."/>
            <person name="Beckwith C.J."/>
            <person name="Beseler K.G."/>
            <person name="Brison A."/>
            <person name="Carone J.V."/>
            <person name="Caskin T.P."/>
            <person name="Diamond M."/>
            <person name="Durham M.E."/>
            <person name="Foxe J.M."/>
            <person name="Go M."/>
            <person name="Henderson B.A."/>
            <person name="Jones I.B."/>
            <person name="McGettigan J.A."/>
            <person name="Micheletti S.J."/>
            <person name="Nasrallah M.E."/>
            <person name="Ortiz D."/>
            <person name="Piller C.R."/>
            <person name="Privatt S.R."/>
            <person name="Schneider S.L."/>
            <person name="Sharp S."/>
            <person name="Smith T.C."/>
            <person name="Stanton J.D."/>
            <person name="Ullery H.E."/>
            <person name="Wilson R.J."/>
            <person name="Serrano M.G."/>
            <person name="Buck G."/>
            <person name="Lee V."/>
            <person name="Wang Y."/>
            <person name="Carvalho R."/>
            <person name="Voegtly L."/>
            <person name="Shi R."/>
            <person name="Duckworth R."/>
            <person name="Johnson A."/>
            <person name="Loviza R."/>
            <person name="Walstead R."/>
            <person name="Shah Z."/>
            <person name="Kiflezghi M."/>
            <person name="Wade K."/>
            <person name="Ball S.L."/>
            <person name="Bradley K.W."/>
            <person name="Asai D.J."/>
            <person name="Bowman C.A."/>
            <person name="Russell D.A."/>
            <person name="Pope W.H."/>
            <person name="Jacobs-Sera D."/>
            <person name="Hendrix R.W."/>
            <person name="Hatfull G.F."/>
        </authorList>
    </citation>
    <scope>NUCLEOTIDE SEQUENCE [LARGE SCALE GENOMIC DNA]</scope>
    <source>
        <strain evidence="4">JCM 19170</strain>
    </source>
</reference>
<dbReference type="InterPro" id="IPR036411">
    <property type="entry name" value="TorD-like_sf"/>
</dbReference>
<name>A0A0K6IT79_9PROT</name>
<dbReference type="GO" id="GO:0051082">
    <property type="term" value="F:unfolded protein binding"/>
    <property type="evidence" value="ECO:0007669"/>
    <property type="project" value="InterPro"/>
</dbReference>
<evidence type="ECO:0000256" key="2">
    <source>
        <dbReference type="SAM" id="MobiDB-lite"/>
    </source>
</evidence>
<protein>
    <submittedName>
        <fullName evidence="3">Respiratory nitrate reductase chaperone NarJ</fullName>
    </submittedName>
</protein>
<dbReference type="RefSeq" id="WP_072247912.1">
    <property type="nucleotide sequence ID" value="NZ_CYHH01000003.1"/>
</dbReference>
<accession>A0A0K6IT79</accession>
<dbReference type="InterPro" id="IPR003765">
    <property type="entry name" value="NO3_reductase_chaperone_NarJ"/>
</dbReference>
<dbReference type="InterPro" id="IPR020945">
    <property type="entry name" value="DMSO/NO3_reduct_chaperone"/>
</dbReference>
<dbReference type="NCBIfam" id="TIGR00684">
    <property type="entry name" value="narJ"/>
    <property type="match status" value="1"/>
</dbReference>
<keyword evidence="4" id="KW-1185">Reference proteome</keyword>
<dbReference type="GO" id="GO:0016530">
    <property type="term" value="F:metallochaperone activity"/>
    <property type="evidence" value="ECO:0007669"/>
    <property type="project" value="TreeGrafter"/>
</dbReference>
<sequence length="222" mass="24182">MKTYRALAALLDYPDEALLEALPELAETIESEAIVPSAERARLLAFLGQLQGSDLMALQEHYVELFDRSRALSLHLFEHIHGESRDRGQAMVELKQIYASKGLELSARELPDYLPVLLEYLSLCKPREAAKLLGETAHVLVMIHAALARRRSYYTNVFAALLAAAGLEAPEEEMEATSPDDTPEALDAAWAETPAFGPRAGAALCGAPSSWQSPSPRPPAGC</sequence>
<dbReference type="Pfam" id="PF02613">
    <property type="entry name" value="Nitrate_red_del"/>
    <property type="match status" value="1"/>
</dbReference>